<evidence type="ECO:0000313" key="1">
    <source>
        <dbReference type="EMBL" id="NMP28879.1"/>
    </source>
</evidence>
<dbReference type="AlphaFoldDB" id="A0A848MP81"/>
<sequence>MADKEALTILLNASRGRLDSNDTYRGKKIGSLIEIAIDEIQFLQVEVKRLNYLIKYGKTDRKKIPRLG</sequence>
<comment type="caution">
    <text evidence="1">The sequence shown here is derived from an EMBL/GenBank/DDBJ whole genome shotgun (WGS) entry which is preliminary data.</text>
</comment>
<keyword evidence="2" id="KW-1185">Reference proteome</keyword>
<reference evidence="1 2" key="2">
    <citation type="submission" date="2020-06" db="EMBL/GenBank/DDBJ databases">
        <title>Polyphasic characterization of a Rahnella strain isolated from tree sap.</title>
        <authorList>
            <person name="Kim I.S."/>
        </authorList>
    </citation>
    <scope>NUCLEOTIDE SEQUENCE [LARGE SCALE GENOMIC DNA]</scope>
    <source>
        <strain evidence="1 2">SAP-1</strain>
    </source>
</reference>
<proteinExistence type="predicted"/>
<organism evidence="1 2">
    <name type="scientific">Rouxiella aceris</name>
    <dbReference type="NCBI Taxonomy" id="2703884"/>
    <lineage>
        <taxon>Bacteria</taxon>
        <taxon>Pseudomonadati</taxon>
        <taxon>Pseudomonadota</taxon>
        <taxon>Gammaproteobacteria</taxon>
        <taxon>Enterobacterales</taxon>
        <taxon>Yersiniaceae</taxon>
        <taxon>Rouxiella</taxon>
    </lineage>
</organism>
<reference evidence="1 2" key="1">
    <citation type="submission" date="2020-01" db="EMBL/GenBank/DDBJ databases">
        <authorList>
            <person name="Lee S.D."/>
        </authorList>
    </citation>
    <scope>NUCLEOTIDE SEQUENCE [LARGE SCALE GENOMIC DNA]</scope>
    <source>
        <strain evidence="1 2">SAP-1</strain>
    </source>
</reference>
<dbReference type="EMBL" id="JAADJU010000010">
    <property type="protein sequence ID" value="NMP28879.1"/>
    <property type="molecule type" value="Genomic_DNA"/>
</dbReference>
<gene>
    <name evidence="1" type="ORF">GW590_18635</name>
</gene>
<evidence type="ECO:0000313" key="2">
    <source>
        <dbReference type="Proteomes" id="UP000585363"/>
    </source>
</evidence>
<dbReference type="RefSeq" id="WP_169404589.1">
    <property type="nucleotide sequence ID" value="NZ_JAADJU010000010.1"/>
</dbReference>
<protein>
    <submittedName>
        <fullName evidence="1">Uncharacterized protein</fullName>
    </submittedName>
</protein>
<name>A0A848MP81_9GAMM</name>
<accession>A0A848MP81</accession>
<dbReference type="Proteomes" id="UP000585363">
    <property type="component" value="Unassembled WGS sequence"/>
</dbReference>